<evidence type="ECO:0000256" key="1">
    <source>
        <dbReference type="ARBA" id="ARBA00021390"/>
    </source>
</evidence>
<dbReference type="PROSITE" id="PS51000">
    <property type="entry name" value="HTH_DEOR_2"/>
    <property type="match status" value="1"/>
</dbReference>
<evidence type="ECO:0000256" key="3">
    <source>
        <dbReference type="ARBA" id="ARBA00023015"/>
    </source>
</evidence>
<dbReference type="InterPro" id="IPR050313">
    <property type="entry name" value="Carb_Metab_HTH_regulators"/>
</dbReference>
<dbReference type="Pfam" id="PF00455">
    <property type="entry name" value="DeoRC"/>
    <property type="match status" value="1"/>
</dbReference>
<keyword evidence="3" id="KW-0805">Transcription regulation</keyword>
<protein>
    <recommendedName>
        <fullName evidence="1">Lactose phosphotransferase system repressor</fullName>
    </recommendedName>
</protein>
<dbReference type="EMBL" id="JBHSSD010000039">
    <property type="protein sequence ID" value="MFC6164780.1"/>
    <property type="molecule type" value="Genomic_DNA"/>
</dbReference>
<dbReference type="SMART" id="SM01134">
    <property type="entry name" value="DeoRC"/>
    <property type="match status" value="1"/>
</dbReference>
<comment type="caution">
    <text evidence="8">The sequence shown here is derived from an EMBL/GenBank/DDBJ whole genome shotgun (WGS) entry which is preliminary data.</text>
</comment>
<dbReference type="Gene3D" id="3.40.50.1360">
    <property type="match status" value="1"/>
</dbReference>
<dbReference type="InterPro" id="IPR036388">
    <property type="entry name" value="WH-like_DNA-bd_sf"/>
</dbReference>
<dbReference type="SUPFAM" id="SSF46785">
    <property type="entry name" value="Winged helix' DNA-binding domain"/>
    <property type="match status" value="1"/>
</dbReference>
<organism evidence="8 9">
    <name type="scientific">Lactiplantibacillus dongliensis</name>
    <dbReference type="NCBI Taxonomy" id="2559919"/>
    <lineage>
        <taxon>Bacteria</taxon>
        <taxon>Bacillati</taxon>
        <taxon>Bacillota</taxon>
        <taxon>Bacilli</taxon>
        <taxon>Lactobacillales</taxon>
        <taxon>Lactobacillaceae</taxon>
        <taxon>Lactiplantibacillus</taxon>
    </lineage>
</organism>
<evidence type="ECO:0000256" key="2">
    <source>
        <dbReference type="ARBA" id="ARBA00022491"/>
    </source>
</evidence>
<keyword evidence="5" id="KW-0804">Transcription</keyword>
<dbReference type="Gene3D" id="1.10.10.10">
    <property type="entry name" value="Winged helix-like DNA-binding domain superfamily/Winged helix DNA-binding domain"/>
    <property type="match status" value="1"/>
</dbReference>
<evidence type="ECO:0000313" key="9">
    <source>
        <dbReference type="Proteomes" id="UP001596253"/>
    </source>
</evidence>
<keyword evidence="2" id="KW-0678">Repressor</keyword>
<dbReference type="GO" id="GO:0003677">
    <property type="term" value="F:DNA binding"/>
    <property type="evidence" value="ECO:0007669"/>
    <property type="project" value="UniProtKB-KW"/>
</dbReference>
<comment type="function">
    <text evidence="6">Repressor of the lactose catabolism operon. Galactose-6-phosphate is the inducer.</text>
</comment>
<dbReference type="PANTHER" id="PTHR30363:SF4">
    <property type="entry name" value="GLYCEROL-3-PHOSPHATE REGULON REPRESSOR"/>
    <property type="match status" value="1"/>
</dbReference>
<evidence type="ECO:0000256" key="4">
    <source>
        <dbReference type="ARBA" id="ARBA00023125"/>
    </source>
</evidence>
<name>A0ABW1R5R0_9LACO</name>
<evidence type="ECO:0000256" key="6">
    <source>
        <dbReference type="ARBA" id="ARBA00024937"/>
    </source>
</evidence>
<evidence type="ECO:0000313" key="8">
    <source>
        <dbReference type="EMBL" id="MFC6164780.1"/>
    </source>
</evidence>
<evidence type="ECO:0000259" key="7">
    <source>
        <dbReference type="PROSITE" id="PS51000"/>
    </source>
</evidence>
<dbReference type="SMART" id="SM00420">
    <property type="entry name" value="HTH_DEOR"/>
    <property type="match status" value="1"/>
</dbReference>
<dbReference type="Proteomes" id="UP001596253">
    <property type="component" value="Unassembled WGS sequence"/>
</dbReference>
<dbReference type="PROSITE" id="PS00894">
    <property type="entry name" value="HTH_DEOR_1"/>
    <property type="match status" value="1"/>
</dbReference>
<dbReference type="PRINTS" id="PR00037">
    <property type="entry name" value="HTHLACR"/>
</dbReference>
<dbReference type="InterPro" id="IPR014036">
    <property type="entry name" value="DeoR-like_C"/>
</dbReference>
<dbReference type="PANTHER" id="PTHR30363">
    <property type="entry name" value="HTH-TYPE TRANSCRIPTIONAL REGULATOR SRLR-RELATED"/>
    <property type="match status" value="1"/>
</dbReference>
<dbReference type="InterPro" id="IPR001034">
    <property type="entry name" value="DeoR_HTH"/>
</dbReference>
<keyword evidence="4 8" id="KW-0238">DNA-binding</keyword>
<reference evidence="9" key="1">
    <citation type="journal article" date="2019" name="Int. J. Syst. Evol. Microbiol.">
        <title>The Global Catalogue of Microorganisms (GCM) 10K type strain sequencing project: providing services to taxonomists for standard genome sequencing and annotation.</title>
        <authorList>
            <consortium name="The Broad Institute Genomics Platform"/>
            <consortium name="The Broad Institute Genome Sequencing Center for Infectious Disease"/>
            <person name="Wu L."/>
            <person name="Ma J."/>
        </authorList>
    </citation>
    <scope>NUCLEOTIDE SEQUENCE [LARGE SCALE GENOMIC DNA]</scope>
    <source>
        <strain evidence="9">CCM 8932</strain>
    </source>
</reference>
<evidence type="ECO:0000256" key="5">
    <source>
        <dbReference type="ARBA" id="ARBA00023163"/>
    </source>
</evidence>
<sequence>MNKRNEQLLQIVNQRKKIEVNELADLLQVSKVTIRKDLTQLEDRGLLQRQHGFAIINNPNDLKFRLAQNYDVKRQIAQAAAATVQDNETIMIESGSTCALMAEELAKANQHVTIITISFFIANYVRDYPNIRVNVLGGEYQPDSQVAVGPLTKAMLANFHTDKLFVGTDGFDAHFGFYSNDIMRADTVQAMADNADNTIILTDSSKFDAKSTVRQLSLDQVNTVITDTDISTTLQQRLISHDIRTQLVETHA</sequence>
<dbReference type="InterPro" id="IPR036390">
    <property type="entry name" value="WH_DNA-bd_sf"/>
</dbReference>
<dbReference type="SUPFAM" id="SSF100950">
    <property type="entry name" value="NagB/RpiA/CoA transferase-like"/>
    <property type="match status" value="1"/>
</dbReference>
<dbReference type="InterPro" id="IPR018356">
    <property type="entry name" value="Tscrpt_reg_HTH_DeoR_CS"/>
</dbReference>
<accession>A0ABW1R5R0</accession>
<dbReference type="Pfam" id="PF08220">
    <property type="entry name" value="HTH_DeoR"/>
    <property type="match status" value="1"/>
</dbReference>
<keyword evidence="9" id="KW-1185">Reference proteome</keyword>
<dbReference type="RefSeq" id="WP_137641155.1">
    <property type="nucleotide sequence ID" value="NZ_BJDK01000042.1"/>
</dbReference>
<gene>
    <name evidence="8" type="ORF">ACFP3T_08890</name>
</gene>
<proteinExistence type="predicted"/>
<feature type="domain" description="HTH deoR-type" evidence="7">
    <location>
        <begin position="1"/>
        <end position="56"/>
    </location>
</feature>
<dbReference type="InterPro" id="IPR037171">
    <property type="entry name" value="NagB/RpiA_transferase-like"/>
</dbReference>